<dbReference type="Proteomes" id="UP000734854">
    <property type="component" value="Unassembled WGS sequence"/>
</dbReference>
<accession>A0A8J5CCZ6</accession>
<evidence type="ECO:0000313" key="9">
    <source>
        <dbReference type="Proteomes" id="UP000734854"/>
    </source>
</evidence>
<comment type="caution">
    <text evidence="8">The sequence shown here is derived from an EMBL/GenBank/DDBJ whole genome shotgun (WGS) entry which is preliminary data.</text>
</comment>
<sequence length="337" mass="37244">MAEEFLSIQGGSWWSTATDLGEAKPYHDQPLDHESTGSACGSSITFQEFTPNSFMDSTMTTRFISQLPSSSISWTQALLTSSGKPVDFMAMLQDQDPAMVGATNRNLLLEQYNFGHGDETCSSSLAMMQSLVRNEQQQDPSPALVNQELINDQLHLTCNTTPTALWNLNASNDIKSIKTVNKKSCSSSTNKTGGEKRQRLMERASPLPSFKVRKEKLGDRITALQQLVSPFGKTDTASVLQEAIDYIKCLHDQVGALSSPYLKDGFSFKQRQRMYEQLKKYTDEEKRLDLGSRGLCLVPITGSYPATASDTSADFWHPGSVLFGGSFRCSKSKLAEE</sequence>
<dbReference type="PANTHER" id="PTHR16223">
    <property type="entry name" value="TRANSCRIPTION FACTOR BHLH83-RELATED"/>
    <property type="match status" value="1"/>
</dbReference>
<evidence type="ECO:0000256" key="3">
    <source>
        <dbReference type="ARBA" id="ARBA00023015"/>
    </source>
</evidence>
<dbReference type="EMBL" id="JACMSC010000020">
    <property type="protein sequence ID" value="KAG6471429.1"/>
    <property type="molecule type" value="Genomic_DNA"/>
</dbReference>
<comment type="subcellular location">
    <subcellularLocation>
        <location evidence="1">Nucleus</location>
    </subcellularLocation>
</comment>
<dbReference type="InterPro" id="IPR045843">
    <property type="entry name" value="IND-like"/>
</dbReference>
<dbReference type="InterPro" id="IPR045239">
    <property type="entry name" value="bHLH95_bHLH"/>
</dbReference>
<keyword evidence="5" id="KW-0804">Transcription</keyword>
<keyword evidence="6" id="KW-0539">Nucleus</keyword>
<keyword evidence="4" id="KW-0238">DNA-binding</keyword>
<dbReference type="AlphaFoldDB" id="A0A8J5CCZ6"/>
<keyword evidence="9" id="KW-1185">Reference proteome</keyword>
<dbReference type="InterPro" id="IPR011598">
    <property type="entry name" value="bHLH_dom"/>
</dbReference>
<evidence type="ECO:0000256" key="4">
    <source>
        <dbReference type="ARBA" id="ARBA00023125"/>
    </source>
</evidence>
<dbReference type="PROSITE" id="PS50888">
    <property type="entry name" value="BHLH"/>
    <property type="match status" value="1"/>
</dbReference>
<feature type="domain" description="BHLH" evidence="7">
    <location>
        <begin position="201"/>
        <end position="250"/>
    </location>
</feature>
<dbReference type="CDD" id="cd11393">
    <property type="entry name" value="bHLH_AtbHLH_like"/>
    <property type="match status" value="1"/>
</dbReference>
<comment type="subunit">
    <text evidence="2">Homodimer.</text>
</comment>
<dbReference type="PANTHER" id="PTHR16223:SF238">
    <property type="entry name" value="TRANSCRIPTION FACTOR BHLH114"/>
    <property type="match status" value="1"/>
</dbReference>
<keyword evidence="3" id="KW-0805">Transcription regulation</keyword>
<reference evidence="8 9" key="1">
    <citation type="submission" date="2020-08" db="EMBL/GenBank/DDBJ databases">
        <title>Plant Genome Project.</title>
        <authorList>
            <person name="Zhang R.-G."/>
        </authorList>
    </citation>
    <scope>NUCLEOTIDE SEQUENCE [LARGE SCALE GENOMIC DNA]</scope>
    <source>
        <tissue evidence="8">Rhizome</tissue>
    </source>
</reference>
<evidence type="ECO:0000313" key="8">
    <source>
        <dbReference type="EMBL" id="KAG6471429.1"/>
    </source>
</evidence>
<dbReference type="GO" id="GO:0005634">
    <property type="term" value="C:nucleus"/>
    <property type="evidence" value="ECO:0007669"/>
    <property type="project" value="UniProtKB-SubCell"/>
</dbReference>
<dbReference type="GO" id="GO:0000978">
    <property type="term" value="F:RNA polymerase II cis-regulatory region sequence-specific DNA binding"/>
    <property type="evidence" value="ECO:0007669"/>
    <property type="project" value="TreeGrafter"/>
</dbReference>
<evidence type="ECO:0000256" key="5">
    <source>
        <dbReference type="ARBA" id="ARBA00023163"/>
    </source>
</evidence>
<dbReference type="OrthoDB" id="673975at2759"/>
<gene>
    <name evidence="8" type="ORF">ZIOFF_068870</name>
</gene>
<protein>
    <recommendedName>
        <fullName evidence="7">BHLH domain-containing protein</fullName>
    </recommendedName>
</protein>
<evidence type="ECO:0000256" key="1">
    <source>
        <dbReference type="ARBA" id="ARBA00004123"/>
    </source>
</evidence>
<dbReference type="GO" id="GO:0000981">
    <property type="term" value="F:DNA-binding transcription factor activity, RNA polymerase II-specific"/>
    <property type="evidence" value="ECO:0007669"/>
    <property type="project" value="TreeGrafter"/>
</dbReference>
<dbReference type="GO" id="GO:0046983">
    <property type="term" value="F:protein dimerization activity"/>
    <property type="evidence" value="ECO:0007669"/>
    <property type="project" value="InterPro"/>
</dbReference>
<organism evidence="8 9">
    <name type="scientific">Zingiber officinale</name>
    <name type="common">Ginger</name>
    <name type="synonym">Amomum zingiber</name>
    <dbReference type="NCBI Taxonomy" id="94328"/>
    <lineage>
        <taxon>Eukaryota</taxon>
        <taxon>Viridiplantae</taxon>
        <taxon>Streptophyta</taxon>
        <taxon>Embryophyta</taxon>
        <taxon>Tracheophyta</taxon>
        <taxon>Spermatophyta</taxon>
        <taxon>Magnoliopsida</taxon>
        <taxon>Liliopsida</taxon>
        <taxon>Zingiberales</taxon>
        <taxon>Zingiberaceae</taxon>
        <taxon>Zingiber</taxon>
    </lineage>
</organism>
<name>A0A8J5CCZ6_ZINOF</name>
<evidence type="ECO:0000256" key="2">
    <source>
        <dbReference type="ARBA" id="ARBA00011738"/>
    </source>
</evidence>
<proteinExistence type="predicted"/>
<evidence type="ECO:0000256" key="6">
    <source>
        <dbReference type="ARBA" id="ARBA00023242"/>
    </source>
</evidence>
<dbReference type="SMART" id="SM00353">
    <property type="entry name" value="HLH"/>
    <property type="match status" value="1"/>
</dbReference>
<dbReference type="FunFam" id="4.10.280.10:FF:000032">
    <property type="entry name" value="Transcription factor bHLH123 family"/>
    <property type="match status" value="1"/>
</dbReference>
<evidence type="ECO:0000259" key="7">
    <source>
        <dbReference type="PROSITE" id="PS50888"/>
    </source>
</evidence>